<keyword evidence="2" id="KW-1185">Reference proteome</keyword>
<dbReference type="AlphaFoldDB" id="A0A1J4JPG4"/>
<proteinExistence type="predicted"/>
<protein>
    <recommendedName>
        <fullName evidence="3">DUF4419 domain-containing protein</fullName>
    </recommendedName>
</protein>
<dbReference type="PANTHER" id="PTHR31252">
    <property type="entry name" value="DUF4419 DOMAIN-CONTAINING PROTEIN"/>
    <property type="match status" value="1"/>
</dbReference>
<accession>A0A1J4JPG4</accession>
<dbReference type="VEuPathDB" id="TrichDB:TRFO_07698"/>
<evidence type="ECO:0008006" key="3">
    <source>
        <dbReference type="Google" id="ProtNLM"/>
    </source>
</evidence>
<dbReference type="OrthoDB" id="9978173at2759"/>
<name>A0A1J4JPG4_9EUKA</name>
<dbReference type="Pfam" id="PF14388">
    <property type="entry name" value="DUF4419"/>
    <property type="match status" value="1"/>
</dbReference>
<dbReference type="RefSeq" id="XP_068354161.1">
    <property type="nucleotide sequence ID" value="XM_068493837.1"/>
</dbReference>
<reference evidence="1" key="1">
    <citation type="submission" date="2016-10" db="EMBL/GenBank/DDBJ databases">
        <authorList>
            <person name="Benchimol M."/>
            <person name="Almeida L.G."/>
            <person name="Vasconcelos A.T."/>
            <person name="Perreira-Neves A."/>
            <person name="Rosa I.A."/>
            <person name="Tasca T."/>
            <person name="Bogo M.R."/>
            <person name="de Souza W."/>
        </authorList>
    </citation>
    <scope>NUCLEOTIDE SEQUENCE [LARGE SCALE GENOMIC DNA]</scope>
    <source>
        <strain evidence="1">K</strain>
    </source>
</reference>
<gene>
    <name evidence="1" type="ORF">TRFO_07698</name>
</gene>
<dbReference type="PANTHER" id="PTHR31252:SF11">
    <property type="entry name" value="DUF4419 DOMAIN-CONTAINING PROTEIN"/>
    <property type="match status" value="1"/>
</dbReference>
<evidence type="ECO:0000313" key="1">
    <source>
        <dbReference type="EMBL" id="OHT01025.1"/>
    </source>
</evidence>
<comment type="caution">
    <text evidence="1">The sequence shown here is derived from an EMBL/GenBank/DDBJ whole genome shotgun (WGS) entry which is preliminary data.</text>
</comment>
<dbReference type="EMBL" id="MLAK01000927">
    <property type="protein sequence ID" value="OHT01025.1"/>
    <property type="molecule type" value="Genomic_DNA"/>
</dbReference>
<evidence type="ECO:0000313" key="2">
    <source>
        <dbReference type="Proteomes" id="UP000179807"/>
    </source>
</evidence>
<dbReference type="Proteomes" id="UP000179807">
    <property type="component" value="Unassembled WGS sequence"/>
</dbReference>
<sequence>MSHCLKIHLDDKKPPTGLWKTSSWNEIKNQFIPHDQKIEILSTSVKEDLVYKGEHPLLEGYVFAFCEHRPITITPDIIWLLIIQGFTHHVAANSEKFKNEFVKFNGVETLKVKKNMFPEEATEKDWMEIFDELADQISSFTGSELIENLTSNFTTTTPVSKAASQLTIMAAMQNYFVYDCSFCGCGLPYINLEGSVEDWRKILEKVKFIEKFDLEWWTSKLIPIINECIYTKEGKGPIHRKFWKDMIRICVGEEEDYLYDEISIDGWICSFFPYDTEGNKRSIQDITQYDSIPSEMIPVPFNLISYLPWEDPANKSPIECEFRSGFIGLKQDSMTFEIKPEIGWIVHKGRIIQNKDEVSRCDFLMNLREHDHSSEDA</sequence>
<dbReference type="GeneID" id="94828541"/>
<organism evidence="1 2">
    <name type="scientific">Tritrichomonas foetus</name>
    <dbReference type="NCBI Taxonomy" id="1144522"/>
    <lineage>
        <taxon>Eukaryota</taxon>
        <taxon>Metamonada</taxon>
        <taxon>Parabasalia</taxon>
        <taxon>Tritrichomonadida</taxon>
        <taxon>Tritrichomonadidae</taxon>
        <taxon>Tritrichomonas</taxon>
    </lineage>
</organism>
<dbReference type="InterPro" id="IPR025533">
    <property type="entry name" value="DUF4419"/>
</dbReference>